<proteinExistence type="predicted"/>
<dbReference type="Gene3D" id="1.10.287.900">
    <property type="entry name" value="The crystal structure of the spermine/spermidine acetyltransferase from enterococcus faecali"/>
    <property type="match status" value="1"/>
</dbReference>
<accession>A0ABW4WC07</accession>
<reference evidence="3" key="1">
    <citation type="journal article" date="2019" name="Int. J. Syst. Evol. Microbiol.">
        <title>The Global Catalogue of Microorganisms (GCM) 10K type strain sequencing project: providing services to taxonomists for standard genome sequencing and annotation.</title>
        <authorList>
            <consortium name="The Broad Institute Genomics Platform"/>
            <consortium name="The Broad Institute Genome Sequencing Center for Infectious Disease"/>
            <person name="Wu L."/>
            <person name="Ma J."/>
        </authorList>
    </citation>
    <scope>NUCLEOTIDE SEQUENCE [LARGE SCALE GENOMIC DNA]</scope>
    <source>
        <strain evidence="3">CGMCC 1.16226</strain>
    </source>
</reference>
<evidence type="ECO:0000313" key="2">
    <source>
        <dbReference type="EMBL" id="MFD2052964.1"/>
    </source>
</evidence>
<keyword evidence="3" id="KW-1185">Reference proteome</keyword>
<keyword evidence="1" id="KW-0812">Transmembrane</keyword>
<dbReference type="Proteomes" id="UP001597349">
    <property type="component" value="Unassembled WGS sequence"/>
</dbReference>
<dbReference type="RefSeq" id="WP_379017893.1">
    <property type="nucleotide sequence ID" value="NZ_JBHUGY010000014.1"/>
</dbReference>
<protein>
    <submittedName>
        <fullName evidence="2">Uncharacterized protein</fullName>
    </submittedName>
</protein>
<dbReference type="EMBL" id="JBHUGY010000014">
    <property type="protein sequence ID" value="MFD2052964.1"/>
    <property type="molecule type" value="Genomic_DNA"/>
</dbReference>
<name>A0ABW4WC07_9HYPH</name>
<gene>
    <name evidence="2" type="ORF">ACFSQT_07515</name>
</gene>
<organism evidence="2 3">
    <name type="scientific">Mesorhizobium calcicola</name>
    <dbReference type="NCBI Taxonomy" id="1300310"/>
    <lineage>
        <taxon>Bacteria</taxon>
        <taxon>Pseudomonadati</taxon>
        <taxon>Pseudomonadota</taxon>
        <taxon>Alphaproteobacteria</taxon>
        <taxon>Hyphomicrobiales</taxon>
        <taxon>Phyllobacteriaceae</taxon>
        <taxon>Mesorhizobium</taxon>
    </lineage>
</organism>
<evidence type="ECO:0000256" key="1">
    <source>
        <dbReference type="SAM" id="Phobius"/>
    </source>
</evidence>
<sequence>MKAGEIRLAPVTEANRALVASLQLAPEQMDFVASNADSLREAGSDDDARAARRHACLWAPHSFFFSLQLCLLLIVTTS</sequence>
<evidence type="ECO:0000313" key="3">
    <source>
        <dbReference type="Proteomes" id="UP001597349"/>
    </source>
</evidence>
<keyword evidence="1" id="KW-0472">Membrane</keyword>
<feature type="transmembrane region" description="Helical" evidence="1">
    <location>
        <begin position="55"/>
        <end position="75"/>
    </location>
</feature>
<keyword evidence="1" id="KW-1133">Transmembrane helix</keyword>
<comment type="caution">
    <text evidence="2">The sequence shown here is derived from an EMBL/GenBank/DDBJ whole genome shotgun (WGS) entry which is preliminary data.</text>
</comment>
<dbReference type="InterPro" id="IPR027455">
    <property type="entry name" value="Sper_AcTfrase_N"/>
</dbReference>